<reference evidence="1" key="1">
    <citation type="journal article" date="2021" name="Microb. Physiol.">
        <title>Proteogenomic Insights into the Physiology of Marine, Sulfate-Reducing, Filamentous Desulfonema limicola and Desulfonema magnum.</title>
        <authorList>
            <person name="Schnaars V."/>
            <person name="Wohlbrand L."/>
            <person name="Scheve S."/>
            <person name="Hinrichs C."/>
            <person name="Reinhardt R."/>
            <person name="Rabus R."/>
        </authorList>
    </citation>
    <scope>NUCLEOTIDE SEQUENCE</scope>
    <source>
        <strain evidence="1">4be13</strain>
    </source>
</reference>
<keyword evidence="2" id="KW-1185">Reference proteome</keyword>
<name>A0A975BVP3_9BACT</name>
<organism evidence="1 2">
    <name type="scientific">Desulfonema magnum</name>
    <dbReference type="NCBI Taxonomy" id="45655"/>
    <lineage>
        <taxon>Bacteria</taxon>
        <taxon>Pseudomonadati</taxon>
        <taxon>Thermodesulfobacteriota</taxon>
        <taxon>Desulfobacteria</taxon>
        <taxon>Desulfobacterales</taxon>
        <taxon>Desulfococcaceae</taxon>
        <taxon>Desulfonema</taxon>
    </lineage>
</organism>
<dbReference type="KEGG" id="dmm:dnm_086840"/>
<dbReference type="Proteomes" id="UP000663722">
    <property type="component" value="Chromosome"/>
</dbReference>
<sequence>MKIYFEKPGFCLLTFSWPGAKRVCPTFYTRTGFMCKRRGHIRFFRHKGTKARSLTKSVCGFFVADFLG</sequence>
<proteinExistence type="predicted"/>
<evidence type="ECO:0000313" key="1">
    <source>
        <dbReference type="EMBL" id="QTA92599.1"/>
    </source>
</evidence>
<accession>A0A975BVP3</accession>
<gene>
    <name evidence="1" type="ORF">dnm_086840</name>
</gene>
<dbReference type="EMBL" id="CP061800">
    <property type="protein sequence ID" value="QTA92599.1"/>
    <property type="molecule type" value="Genomic_DNA"/>
</dbReference>
<evidence type="ECO:0000313" key="2">
    <source>
        <dbReference type="Proteomes" id="UP000663722"/>
    </source>
</evidence>
<protein>
    <submittedName>
        <fullName evidence="1">Uncharacterized protein</fullName>
    </submittedName>
</protein>
<dbReference type="AlphaFoldDB" id="A0A975BVP3"/>